<evidence type="ECO:0000256" key="4">
    <source>
        <dbReference type="PROSITE-ProRule" id="PRU00335"/>
    </source>
</evidence>
<feature type="domain" description="HTH tetR-type" evidence="5">
    <location>
        <begin position="15"/>
        <end position="74"/>
    </location>
</feature>
<dbReference type="RefSeq" id="WP_358133144.1">
    <property type="nucleotide sequence ID" value="NZ_JBFALK010000007.1"/>
</dbReference>
<proteinExistence type="predicted"/>
<dbReference type="InterPro" id="IPR009057">
    <property type="entry name" value="Homeodomain-like_sf"/>
</dbReference>
<dbReference type="SUPFAM" id="SSF46689">
    <property type="entry name" value="Homeodomain-like"/>
    <property type="match status" value="1"/>
</dbReference>
<dbReference type="PANTHER" id="PTHR30055">
    <property type="entry name" value="HTH-TYPE TRANSCRIPTIONAL REGULATOR RUTR"/>
    <property type="match status" value="1"/>
</dbReference>
<sequence length="188" mass="19968">MSASPAGRPMRADAARNRARVLEAAEAVFAENGTSASTEDVARRAGVGIATVFRHFPTKEALIEAVFAGLMRRFADEADALCAAEDPAEAFFSFLTRIVDVSATKNAYTEALTAAGVDVDDVLAEGRQELPRALGALLDRAQRAGAVRADIGVPELIVLIVGTSRAAERATPEIQSRVLEVVFDGLRR</sequence>
<evidence type="ECO:0000313" key="7">
    <source>
        <dbReference type="Proteomes" id="UP001551675"/>
    </source>
</evidence>
<dbReference type="Pfam" id="PF00440">
    <property type="entry name" value="TetR_N"/>
    <property type="match status" value="1"/>
</dbReference>
<dbReference type="Pfam" id="PF21597">
    <property type="entry name" value="TetR_C_43"/>
    <property type="match status" value="1"/>
</dbReference>
<reference evidence="6 7" key="1">
    <citation type="submission" date="2024-06" db="EMBL/GenBank/DDBJ databases">
        <title>The Natural Products Discovery Center: Release of the First 8490 Sequenced Strains for Exploring Actinobacteria Biosynthetic Diversity.</title>
        <authorList>
            <person name="Kalkreuter E."/>
            <person name="Kautsar S.A."/>
            <person name="Yang D."/>
            <person name="Bader C.D."/>
            <person name="Teijaro C.N."/>
            <person name="Fluegel L."/>
            <person name="Davis C.M."/>
            <person name="Simpson J.R."/>
            <person name="Lauterbach L."/>
            <person name="Steele A.D."/>
            <person name="Gui C."/>
            <person name="Meng S."/>
            <person name="Li G."/>
            <person name="Viehrig K."/>
            <person name="Ye F."/>
            <person name="Su P."/>
            <person name="Kiefer A.F."/>
            <person name="Nichols A."/>
            <person name="Cepeda A.J."/>
            <person name="Yan W."/>
            <person name="Fan B."/>
            <person name="Jiang Y."/>
            <person name="Adhikari A."/>
            <person name="Zheng C.-J."/>
            <person name="Schuster L."/>
            <person name="Cowan T.M."/>
            <person name="Smanski M.J."/>
            <person name="Chevrette M.G."/>
            <person name="De Carvalho L.P.S."/>
            <person name="Shen B."/>
        </authorList>
    </citation>
    <scope>NUCLEOTIDE SEQUENCE [LARGE SCALE GENOMIC DNA]</scope>
    <source>
        <strain evidence="6 7">NPDC050100</strain>
    </source>
</reference>
<dbReference type="InterPro" id="IPR049445">
    <property type="entry name" value="TetR_SbtR-like_C"/>
</dbReference>
<accession>A0ABV3GEE3</accession>
<evidence type="ECO:0000256" key="2">
    <source>
        <dbReference type="ARBA" id="ARBA00023125"/>
    </source>
</evidence>
<dbReference type="SUPFAM" id="SSF48498">
    <property type="entry name" value="Tetracyclin repressor-like, C-terminal domain"/>
    <property type="match status" value="1"/>
</dbReference>
<evidence type="ECO:0000256" key="1">
    <source>
        <dbReference type="ARBA" id="ARBA00023015"/>
    </source>
</evidence>
<dbReference type="Gene3D" id="1.10.357.10">
    <property type="entry name" value="Tetracycline Repressor, domain 2"/>
    <property type="match status" value="1"/>
</dbReference>
<gene>
    <name evidence="6" type="ORF">AB0I59_15320</name>
</gene>
<evidence type="ECO:0000256" key="3">
    <source>
        <dbReference type="ARBA" id="ARBA00023163"/>
    </source>
</evidence>
<organism evidence="6 7">
    <name type="scientific">Microtetraspora glauca</name>
    <dbReference type="NCBI Taxonomy" id="1996"/>
    <lineage>
        <taxon>Bacteria</taxon>
        <taxon>Bacillati</taxon>
        <taxon>Actinomycetota</taxon>
        <taxon>Actinomycetes</taxon>
        <taxon>Streptosporangiales</taxon>
        <taxon>Streptosporangiaceae</taxon>
        <taxon>Microtetraspora</taxon>
    </lineage>
</organism>
<keyword evidence="1" id="KW-0805">Transcription regulation</keyword>
<name>A0ABV3GEE3_MICGL</name>
<keyword evidence="7" id="KW-1185">Reference proteome</keyword>
<dbReference type="PROSITE" id="PS50977">
    <property type="entry name" value="HTH_TETR_2"/>
    <property type="match status" value="1"/>
</dbReference>
<keyword evidence="2 4" id="KW-0238">DNA-binding</keyword>
<keyword evidence="3" id="KW-0804">Transcription</keyword>
<evidence type="ECO:0000313" key="6">
    <source>
        <dbReference type="EMBL" id="MEV0970008.1"/>
    </source>
</evidence>
<dbReference type="InterPro" id="IPR001647">
    <property type="entry name" value="HTH_TetR"/>
</dbReference>
<dbReference type="EMBL" id="JBFALK010000007">
    <property type="protein sequence ID" value="MEV0970008.1"/>
    <property type="molecule type" value="Genomic_DNA"/>
</dbReference>
<evidence type="ECO:0000259" key="5">
    <source>
        <dbReference type="PROSITE" id="PS50977"/>
    </source>
</evidence>
<dbReference type="PRINTS" id="PR00455">
    <property type="entry name" value="HTHTETR"/>
</dbReference>
<feature type="DNA-binding region" description="H-T-H motif" evidence="4">
    <location>
        <begin position="37"/>
        <end position="56"/>
    </location>
</feature>
<dbReference type="InterPro" id="IPR036271">
    <property type="entry name" value="Tet_transcr_reg_TetR-rel_C_sf"/>
</dbReference>
<protein>
    <submittedName>
        <fullName evidence="6">Helix-turn-helix domain-containing protein</fullName>
    </submittedName>
</protein>
<comment type="caution">
    <text evidence="6">The sequence shown here is derived from an EMBL/GenBank/DDBJ whole genome shotgun (WGS) entry which is preliminary data.</text>
</comment>
<dbReference type="Proteomes" id="UP001551675">
    <property type="component" value="Unassembled WGS sequence"/>
</dbReference>
<dbReference type="PANTHER" id="PTHR30055:SF234">
    <property type="entry name" value="HTH-TYPE TRANSCRIPTIONAL REGULATOR BETI"/>
    <property type="match status" value="1"/>
</dbReference>
<dbReference type="InterPro" id="IPR050109">
    <property type="entry name" value="HTH-type_TetR-like_transc_reg"/>
</dbReference>